<dbReference type="InterPro" id="IPR017592">
    <property type="entry name" value="Pilus_assmbl_Flp-typ_CpaB"/>
</dbReference>
<dbReference type="EMBL" id="BNDS01000001">
    <property type="protein sequence ID" value="GHH96693.1"/>
    <property type="molecule type" value="Genomic_DNA"/>
</dbReference>
<dbReference type="Pfam" id="PF08666">
    <property type="entry name" value="SAF"/>
    <property type="match status" value="1"/>
</dbReference>
<evidence type="ECO:0000313" key="3">
    <source>
        <dbReference type="Proteomes" id="UP000637074"/>
    </source>
</evidence>
<name>A0ABQ3MZK8_9BACI</name>
<dbReference type="InterPro" id="IPR013974">
    <property type="entry name" value="SAF"/>
</dbReference>
<sequence length="188" mass="20182">MKSVIAAAEPIKKGAKVTDKMLKTVKVPVKNVLPEAISDPAGIVGKYAAADLAAGEVILQNHLQTLQKAENITEKIMENNRAVTLPGGKIETLANMIEPEDRIDIVYTGPSLDGSAAAEVTTVVQENVRVLAAGRRIKTTDAFAEYDTITVEVRQKDAVKLIRASKMGTLNFILQSKHTSEDTKAEGS</sequence>
<dbReference type="Proteomes" id="UP000637074">
    <property type="component" value="Unassembled WGS sequence"/>
</dbReference>
<organism evidence="2 3">
    <name type="scientific">Neobacillus kokaensis</name>
    <dbReference type="NCBI Taxonomy" id="2759023"/>
    <lineage>
        <taxon>Bacteria</taxon>
        <taxon>Bacillati</taxon>
        <taxon>Bacillota</taxon>
        <taxon>Bacilli</taxon>
        <taxon>Bacillales</taxon>
        <taxon>Bacillaceae</taxon>
        <taxon>Neobacillus</taxon>
    </lineage>
</organism>
<reference evidence="2 3" key="1">
    <citation type="journal article" date="2022" name="Int. J. Syst. Evol. Microbiol.">
        <title>Neobacillus kokaensis sp. nov., isolated from soil.</title>
        <authorList>
            <person name="Yuki K."/>
            <person name="Matsubara H."/>
            <person name="Yamaguchi S."/>
        </authorList>
    </citation>
    <scope>NUCLEOTIDE SEQUENCE [LARGE SCALE GENOMIC DNA]</scope>
    <source>
        <strain evidence="2 3">LOB 377</strain>
    </source>
</reference>
<keyword evidence="3" id="KW-1185">Reference proteome</keyword>
<dbReference type="CDD" id="cd11614">
    <property type="entry name" value="SAF_CpaB_FlgA_like"/>
    <property type="match status" value="1"/>
</dbReference>
<evidence type="ECO:0000313" key="2">
    <source>
        <dbReference type="EMBL" id="GHH96693.1"/>
    </source>
</evidence>
<evidence type="ECO:0000259" key="1">
    <source>
        <dbReference type="SMART" id="SM00858"/>
    </source>
</evidence>
<dbReference type="SMART" id="SM00858">
    <property type="entry name" value="SAF"/>
    <property type="match status" value="1"/>
</dbReference>
<proteinExistence type="predicted"/>
<dbReference type="NCBIfam" id="TIGR03177">
    <property type="entry name" value="pilus_cpaB"/>
    <property type="match status" value="1"/>
</dbReference>
<protein>
    <recommendedName>
        <fullName evidence="1">SAF domain-containing protein</fullName>
    </recommendedName>
</protein>
<comment type="caution">
    <text evidence="2">The sequence shown here is derived from an EMBL/GenBank/DDBJ whole genome shotgun (WGS) entry which is preliminary data.</text>
</comment>
<accession>A0ABQ3MZK8</accession>
<dbReference type="InterPro" id="IPR031571">
    <property type="entry name" value="RcpC_dom"/>
</dbReference>
<dbReference type="Pfam" id="PF16976">
    <property type="entry name" value="RcpC"/>
    <property type="match status" value="1"/>
</dbReference>
<dbReference type="Gene3D" id="3.90.1210.10">
    <property type="entry name" value="Antifreeze-like/N-acetylneuraminic acid synthase C-terminal domain"/>
    <property type="match status" value="1"/>
</dbReference>
<gene>
    <name evidence="2" type="ORF">AM1BK_02360</name>
</gene>
<feature type="domain" description="SAF" evidence="1">
    <location>
        <begin position="2"/>
        <end position="64"/>
    </location>
</feature>